<dbReference type="EMBL" id="UFTA01000002">
    <property type="protein sequence ID" value="SUU93387.1"/>
    <property type="molecule type" value="Genomic_DNA"/>
</dbReference>
<reference evidence="1 3" key="1">
    <citation type="submission" date="2017-12" db="EMBL/GenBank/DDBJ databases">
        <title>Phylogenetic diversity of female urinary microbiome.</title>
        <authorList>
            <person name="Thomas-White K."/>
            <person name="Wolfe A.J."/>
        </authorList>
    </citation>
    <scope>NUCLEOTIDE SEQUENCE [LARGE SCALE GENOMIC DNA]</scope>
    <source>
        <strain evidence="1 3">UMB0119</strain>
    </source>
</reference>
<evidence type="ECO:0000313" key="3">
    <source>
        <dbReference type="Proteomes" id="UP000234335"/>
    </source>
</evidence>
<gene>
    <name evidence="1" type="ORF">CYJ34_08085</name>
    <name evidence="2" type="ORF">NCTC9810_01745</name>
</gene>
<dbReference type="InterPro" id="IPR048108">
    <property type="entry name" value="CBO2463_dom"/>
</dbReference>
<dbReference type="AlphaFoldDB" id="A0A2I1M528"/>
<dbReference type="Proteomes" id="UP000255124">
    <property type="component" value="Unassembled WGS sequence"/>
</dbReference>
<accession>A0A2I1M528</accession>
<proteinExistence type="predicted"/>
<organism evidence="1 3">
    <name type="scientific">Anaerococcus octavius</name>
    <dbReference type="NCBI Taxonomy" id="54007"/>
    <lineage>
        <taxon>Bacteria</taxon>
        <taxon>Bacillati</taxon>
        <taxon>Bacillota</taxon>
        <taxon>Tissierellia</taxon>
        <taxon>Tissierellales</taxon>
        <taxon>Peptoniphilaceae</taxon>
        <taxon>Anaerococcus</taxon>
    </lineage>
</organism>
<evidence type="ECO:0000313" key="2">
    <source>
        <dbReference type="EMBL" id="SUU93387.1"/>
    </source>
</evidence>
<keyword evidence="3" id="KW-1185">Reference proteome</keyword>
<name>A0A2I1M528_9FIRM</name>
<protein>
    <recommendedName>
        <fullName evidence="5">S1 motif domain-containing protein</fullName>
    </recommendedName>
</protein>
<reference evidence="2 4" key="2">
    <citation type="submission" date="2018-06" db="EMBL/GenBank/DDBJ databases">
        <authorList>
            <consortium name="Pathogen Informatics"/>
            <person name="Doyle S."/>
        </authorList>
    </citation>
    <scope>NUCLEOTIDE SEQUENCE [LARGE SCALE GENOMIC DNA]</scope>
    <source>
        <strain evidence="2 4">NCTC9810</strain>
    </source>
</reference>
<sequence length="78" mass="8805">MHNNNNYDDPMGNLNYLQGTIKGISDGGVHISFFGRLGELHIPKRMIISEKPAKVGDIVGIMLTYPEVIEEYEEKENI</sequence>
<dbReference type="EMBL" id="PKGS01000007">
    <property type="protein sequence ID" value="PKZ15240.1"/>
    <property type="molecule type" value="Genomic_DNA"/>
</dbReference>
<evidence type="ECO:0000313" key="1">
    <source>
        <dbReference type="EMBL" id="PKZ15240.1"/>
    </source>
</evidence>
<dbReference type="Proteomes" id="UP000234335">
    <property type="component" value="Unassembled WGS sequence"/>
</dbReference>
<evidence type="ECO:0000313" key="4">
    <source>
        <dbReference type="Proteomes" id="UP000255124"/>
    </source>
</evidence>
<evidence type="ECO:0008006" key="5">
    <source>
        <dbReference type="Google" id="ProtNLM"/>
    </source>
</evidence>
<dbReference type="RefSeq" id="WP_115595874.1">
    <property type="nucleotide sequence ID" value="NZ_CALTZC010000029.1"/>
</dbReference>
<dbReference type="NCBIfam" id="NF041553">
    <property type="entry name" value="CBO2463_dom"/>
    <property type="match status" value="1"/>
</dbReference>